<reference evidence="2" key="1">
    <citation type="submission" date="2023-03" db="EMBL/GenBank/DDBJ databases">
        <authorList>
            <person name="Julca I."/>
        </authorList>
    </citation>
    <scope>NUCLEOTIDE SEQUENCE</scope>
</reference>
<feature type="compositionally biased region" description="Basic and acidic residues" evidence="1">
    <location>
        <begin position="65"/>
        <end position="78"/>
    </location>
</feature>
<evidence type="ECO:0000313" key="3">
    <source>
        <dbReference type="Proteomes" id="UP001161247"/>
    </source>
</evidence>
<feature type="compositionally biased region" description="Basic residues" evidence="1">
    <location>
        <begin position="79"/>
        <end position="91"/>
    </location>
</feature>
<protein>
    <submittedName>
        <fullName evidence="2">OLC1v1011780C1</fullName>
    </submittedName>
</protein>
<dbReference type="AlphaFoldDB" id="A0AAV1DXH0"/>
<name>A0AAV1DXH0_OLDCO</name>
<feature type="region of interest" description="Disordered" evidence="1">
    <location>
        <begin position="65"/>
        <end position="111"/>
    </location>
</feature>
<evidence type="ECO:0000313" key="2">
    <source>
        <dbReference type="EMBL" id="CAI9111535.1"/>
    </source>
</evidence>
<proteinExistence type="predicted"/>
<gene>
    <name evidence="2" type="ORF">OLC1_LOCUS18910</name>
</gene>
<keyword evidence="3" id="KW-1185">Reference proteome</keyword>
<dbReference type="EMBL" id="OX459123">
    <property type="protein sequence ID" value="CAI9111535.1"/>
    <property type="molecule type" value="Genomic_DNA"/>
</dbReference>
<accession>A0AAV1DXH0</accession>
<sequence>MWNSDMMMTSSEFKYEEYIGSVSKPPNKSNTSIIGLFSMSPLLINQFAPANNNNNNIIINRGEEKKYRKDGDDAVEEKKRKKRENNKKAWRKAQEKQRARKTQLESEIENI</sequence>
<dbReference type="Proteomes" id="UP001161247">
    <property type="component" value="Chromosome 6"/>
</dbReference>
<evidence type="ECO:0000256" key="1">
    <source>
        <dbReference type="SAM" id="MobiDB-lite"/>
    </source>
</evidence>
<organism evidence="2 3">
    <name type="scientific">Oldenlandia corymbosa var. corymbosa</name>
    <dbReference type="NCBI Taxonomy" id="529605"/>
    <lineage>
        <taxon>Eukaryota</taxon>
        <taxon>Viridiplantae</taxon>
        <taxon>Streptophyta</taxon>
        <taxon>Embryophyta</taxon>
        <taxon>Tracheophyta</taxon>
        <taxon>Spermatophyta</taxon>
        <taxon>Magnoliopsida</taxon>
        <taxon>eudicotyledons</taxon>
        <taxon>Gunneridae</taxon>
        <taxon>Pentapetalae</taxon>
        <taxon>asterids</taxon>
        <taxon>lamiids</taxon>
        <taxon>Gentianales</taxon>
        <taxon>Rubiaceae</taxon>
        <taxon>Rubioideae</taxon>
        <taxon>Spermacoceae</taxon>
        <taxon>Hedyotis-Oldenlandia complex</taxon>
        <taxon>Oldenlandia</taxon>
    </lineage>
</organism>